<evidence type="ECO:0000313" key="5">
    <source>
        <dbReference type="Proteomes" id="UP001060771"/>
    </source>
</evidence>
<accession>A0A830EAJ6</accession>
<dbReference type="AlphaFoldDB" id="A0A830EAJ6"/>
<feature type="transmembrane region" description="Helical" evidence="1">
    <location>
        <begin position="140"/>
        <end position="162"/>
    </location>
</feature>
<gene>
    <name evidence="3" type="ORF">GCM10007112_16640</name>
    <name evidence="2" type="ORF">Vsou_01510</name>
</gene>
<organism evidence="3 4">
    <name type="scientific">Vulcanisaeta souniana JCM 11219</name>
    <dbReference type="NCBI Taxonomy" id="1293586"/>
    <lineage>
        <taxon>Archaea</taxon>
        <taxon>Thermoproteota</taxon>
        <taxon>Thermoprotei</taxon>
        <taxon>Thermoproteales</taxon>
        <taxon>Thermoproteaceae</taxon>
        <taxon>Vulcanisaeta</taxon>
    </lineage>
</organism>
<keyword evidence="1" id="KW-0472">Membrane</keyword>
<proteinExistence type="predicted"/>
<reference evidence="2" key="4">
    <citation type="journal article" date="2023" name="Microbiol. Resour. Announc.">
        <title>Complete Genome Sequence of Vulcanisaeta souniana Strain IC-059, a Hyperthermophilic Archaeon Isolated from Hot Spring Water in Japan.</title>
        <authorList>
            <person name="Kato S."/>
            <person name="Itoh T."/>
            <person name="Wu L."/>
            <person name="Ma J."/>
            <person name="Ohkuma M."/>
        </authorList>
    </citation>
    <scope>NUCLEOTIDE SEQUENCE</scope>
    <source>
        <strain evidence="2">JCM 11219</strain>
    </source>
</reference>
<dbReference type="RefSeq" id="WP_054843658.1">
    <property type="nucleotide sequence ID" value="NZ_AP026830.1"/>
</dbReference>
<dbReference type="Proteomes" id="UP001060771">
    <property type="component" value="Chromosome"/>
</dbReference>
<dbReference type="EMBL" id="AP026830">
    <property type="protein sequence ID" value="BDR91058.1"/>
    <property type="molecule type" value="Genomic_DNA"/>
</dbReference>
<feature type="transmembrane region" description="Helical" evidence="1">
    <location>
        <begin position="168"/>
        <end position="193"/>
    </location>
</feature>
<dbReference type="EMBL" id="BMNM01000006">
    <property type="protein sequence ID" value="GGI80494.1"/>
    <property type="molecule type" value="Genomic_DNA"/>
</dbReference>
<dbReference type="Proteomes" id="UP000657075">
    <property type="component" value="Unassembled WGS sequence"/>
</dbReference>
<reference evidence="3" key="1">
    <citation type="journal article" date="2014" name="Int. J. Syst. Evol. Microbiol.">
        <title>Complete genome sequence of Corynebacterium casei LMG S-19264T (=DSM 44701T), isolated from a smear-ripened cheese.</title>
        <authorList>
            <consortium name="US DOE Joint Genome Institute (JGI-PGF)"/>
            <person name="Walter F."/>
            <person name="Albersmeier A."/>
            <person name="Kalinowski J."/>
            <person name="Ruckert C."/>
        </authorList>
    </citation>
    <scope>NUCLEOTIDE SEQUENCE</scope>
    <source>
        <strain evidence="3">JCM 11219</strain>
    </source>
</reference>
<evidence type="ECO:0000256" key="1">
    <source>
        <dbReference type="SAM" id="Phobius"/>
    </source>
</evidence>
<sequence length="231" mass="26327">MYVDANEYYTVRFHLRRPIEPVPTYALTQALRRIGGKKVASLRPHLAHMIDDAITMLNVPSNAQKQYVWVLFDEERMDFKEEDMKSELNKIFSNPAISKPEILDSTSKSLAFSFEINPNVEPISYKYHVILSSFHRPFSWAYYITGIGVAALALFLVIMGLLKPVEAYMNYLIATAPILTTLILLILSSYLILPKDIPFNTRLITFLVLTDTLLIIALALLVITKILYSPL</sequence>
<feature type="transmembrane region" description="Helical" evidence="1">
    <location>
        <begin position="205"/>
        <end position="228"/>
    </location>
</feature>
<keyword evidence="5" id="KW-1185">Reference proteome</keyword>
<keyword evidence="1" id="KW-0812">Transmembrane</keyword>
<evidence type="ECO:0000313" key="4">
    <source>
        <dbReference type="Proteomes" id="UP000657075"/>
    </source>
</evidence>
<name>A0A830EAJ6_9CREN</name>
<reference evidence="5" key="3">
    <citation type="submission" date="2022-09" db="EMBL/GenBank/DDBJ databases">
        <title>Complete genome sequence of Vulcanisaeta souniana.</title>
        <authorList>
            <person name="Kato S."/>
            <person name="Itoh T."/>
            <person name="Ohkuma M."/>
        </authorList>
    </citation>
    <scope>NUCLEOTIDE SEQUENCE [LARGE SCALE GENOMIC DNA]</scope>
    <source>
        <strain evidence="5">JCM 11219</strain>
    </source>
</reference>
<dbReference type="GeneID" id="76205705"/>
<reference evidence="3" key="2">
    <citation type="submission" date="2020-09" db="EMBL/GenBank/DDBJ databases">
        <authorList>
            <person name="Sun Q."/>
            <person name="Ohkuma M."/>
        </authorList>
    </citation>
    <scope>NUCLEOTIDE SEQUENCE</scope>
    <source>
        <strain evidence="3">JCM 11219</strain>
    </source>
</reference>
<protein>
    <submittedName>
        <fullName evidence="3">Uncharacterized protein</fullName>
    </submittedName>
</protein>
<keyword evidence="1" id="KW-1133">Transmembrane helix</keyword>
<evidence type="ECO:0000313" key="3">
    <source>
        <dbReference type="EMBL" id="GGI80494.1"/>
    </source>
</evidence>
<evidence type="ECO:0000313" key="2">
    <source>
        <dbReference type="EMBL" id="BDR91058.1"/>
    </source>
</evidence>